<feature type="transmembrane region" description="Helical" evidence="9">
    <location>
        <begin position="77"/>
        <end position="95"/>
    </location>
</feature>
<dbReference type="InterPro" id="IPR035965">
    <property type="entry name" value="PAS-like_dom_sf"/>
</dbReference>
<feature type="transmembrane region" description="Helical" evidence="9">
    <location>
        <begin position="45"/>
        <end position="61"/>
    </location>
</feature>
<dbReference type="Gene3D" id="3.30.450.20">
    <property type="entry name" value="PAS domain"/>
    <property type="match status" value="1"/>
</dbReference>
<feature type="transmembrane region" description="Helical" evidence="9">
    <location>
        <begin position="24"/>
        <end position="40"/>
    </location>
</feature>
<protein>
    <recommendedName>
        <fullName evidence="2">histidine kinase</fullName>
        <ecNumber evidence="2">2.7.13.3</ecNumber>
    </recommendedName>
</protein>
<dbReference type="SUPFAM" id="SSF55874">
    <property type="entry name" value="ATPase domain of HSP90 chaperone/DNA topoisomerase II/histidine kinase"/>
    <property type="match status" value="1"/>
</dbReference>
<dbReference type="RefSeq" id="WP_239583619.1">
    <property type="nucleotide sequence ID" value="NZ_JAFBFC010000008.1"/>
</dbReference>
<dbReference type="NCBIfam" id="TIGR00229">
    <property type="entry name" value="sensory_box"/>
    <property type="match status" value="1"/>
</dbReference>
<keyword evidence="3" id="KW-0597">Phosphoprotein</keyword>
<dbReference type="PANTHER" id="PTHR43065:SF10">
    <property type="entry name" value="PEROXIDE STRESS-ACTIVATED HISTIDINE KINASE MAK3"/>
    <property type="match status" value="1"/>
</dbReference>
<evidence type="ECO:0000259" key="10">
    <source>
        <dbReference type="PROSITE" id="PS50109"/>
    </source>
</evidence>
<dbReference type="CDD" id="cd00082">
    <property type="entry name" value="HisKA"/>
    <property type="match status" value="1"/>
</dbReference>
<evidence type="ECO:0000256" key="3">
    <source>
        <dbReference type="ARBA" id="ARBA00022553"/>
    </source>
</evidence>
<dbReference type="CDD" id="cd00075">
    <property type="entry name" value="HATPase"/>
    <property type="match status" value="1"/>
</dbReference>
<evidence type="ECO:0000256" key="6">
    <source>
        <dbReference type="ARBA" id="ARBA00022777"/>
    </source>
</evidence>
<dbReference type="CDD" id="cd00130">
    <property type="entry name" value="PAS"/>
    <property type="match status" value="1"/>
</dbReference>
<dbReference type="SMART" id="SM00091">
    <property type="entry name" value="PAS"/>
    <property type="match status" value="1"/>
</dbReference>
<dbReference type="SUPFAM" id="SSF55785">
    <property type="entry name" value="PYP-like sensor domain (PAS domain)"/>
    <property type="match status" value="1"/>
</dbReference>
<evidence type="ECO:0000313" key="14">
    <source>
        <dbReference type="Proteomes" id="UP000809829"/>
    </source>
</evidence>
<evidence type="ECO:0000256" key="8">
    <source>
        <dbReference type="ARBA" id="ARBA00023012"/>
    </source>
</evidence>
<keyword evidence="14" id="KW-1185">Reference proteome</keyword>
<evidence type="ECO:0000256" key="7">
    <source>
        <dbReference type="ARBA" id="ARBA00022840"/>
    </source>
</evidence>
<keyword evidence="9" id="KW-0472">Membrane</keyword>
<name>A0ABS2QZA1_9BACI</name>
<dbReference type="Pfam" id="PF02518">
    <property type="entry name" value="HATPase_c"/>
    <property type="match status" value="1"/>
</dbReference>
<dbReference type="Pfam" id="PF13426">
    <property type="entry name" value="PAS_9"/>
    <property type="match status" value="1"/>
</dbReference>
<accession>A0ABS2QZA1</accession>
<dbReference type="InterPro" id="IPR004358">
    <property type="entry name" value="Sig_transdc_His_kin-like_C"/>
</dbReference>
<evidence type="ECO:0000256" key="9">
    <source>
        <dbReference type="SAM" id="Phobius"/>
    </source>
</evidence>
<dbReference type="Gene3D" id="1.10.287.130">
    <property type="match status" value="1"/>
</dbReference>
<dbReference type="PROSITE" id="PS50113">
    <property type="entry name" value="PAC"/>
    <property type="match status" value="1"/>
</dbReference>
<reference evidence="13 14" key="1">
    <citation type="submission" date="2021-01" db="EMBL/GenBank/DDBJ databases">
        <title>Genomic Encyclopedia of Type Strains, Phase IV (KMG-IV): sequencing the most valuable type-strain genomes for metagenomic binning, comparative biology and taxonomic classification.</title>
        <authorList>
            <person name="Goeker M."/>
        </authorList>
    </citation>
    <scope>NUCLEOTIDE SEQUENCE [LARGE SCALE GENOMIC DNA]</scope>
    <source>
        <strain evidence="13 14">DSM 104297</strain>
    </source>
</reference>
<dbReference type="InterPro" id="IPR036097">
    <property type="entry name" value="HisK_dim/P_sf"/>
</dbReference>
<dbReference type="InterPro" id="IPR003661">
    <property type="entry name" value="HisK_dim/P_dom"/>
</dbReference>
<dbReference type="SMART" id="SM00388">
    <property type="entry name" value="HisKA"/>
    <property type="match status" value="1"/>
</dbReference>
<organism evidence="13 14">
    <name type="scientific">Priestia iocasae</name>
    <dbReference type="NCBI Taxonomy" id="2291674"/>
    <lineage>
        <taxon>Bacteria</taxon>
        <taxon>Bacillati</taxon>
        <taxon>Bacillota</taxon>
        <taxon>Bacilli</taxon>
        <taxon>Bacillales</taxon>
        <taxon>Bacillaceae</taxon>
        <taxon>Priestia</taxon>
    </lineage>
</organism>
<dbReference type="InterPro" id="IPR003594">
    <property type="entry name" value="HATPase_dom"/>
</dbReference>
<evidence type="ECO:0000259" key="12">
    <source>
        <dbReference type="PROSITE" id="PS50113"/>
    </source>
</evidence>
<gene>
    <name evidence="13" type="ORF">JOC83_003606</name>
</gene>
<keyword evidence="9" id="KW-1133">Transmembrane helix</keyword>
<evidence type="ECO:0000256" key="2">
    <source>
        <dbReference type="ARBA" id="ARBA00012438"/>
    </source>
</evidence>
<evidence type="ECO:0000256" key="4">
    <source>
        <dbReference type="ARBA" id="ARBA00022679"/>
    </source>
</evidence>
<dbReference type="Pfam" id="PF00512">
    <property type="entry name" value="HisKA"/>
    <property type="match status" value="1"/>
</dbReference>
<keyword evidence="6" id="KW-0418">Kinase</keyword>
<dbReference type="PRINTS" id="PR00344">
    <property type="entry name" value="BCTRLSENSOR"/>
</dbReference>
<dbReference type="SMART" id="SM00387">
    <property type="entry name" value="HATPase_c"/>
    <property type="match status" value="1"/>
</dbReference>
<feature type="domain" description="PAS" evidence="11">
    <location>
        <begin position="119"/>
        <end position="163"/>
    </location>
</feature>
<comment type="caution">
    <text evidence="13">The sequence shown here is derived from an EMBL/GenBank/DDBJ whole genome shotgun (WGS) entry which is preliminary data.</text>
</comment>
<evidence type="ECO:0000256" key="1">
    <source>
        <dbReference type="ARBA" id="ARBA00000085"/>
    </source>
</evidence>
<dbReference type="EC" id="2.7.13.3" evidence="2"/>
<dbReference type="InterPro" id="IPR000700">
    <property type="entry name" value="PAS-assoc_C"/>
</dbReference>
<sequence>MTMYIFIGCYYVYMAYINLIEPEIVNYIFLFLGIIISFIYQSYRLILTSTVLSVSLLWYLYDRSFDVMKADITRQDLIYFILFAIFTMLLILYYTKFSKQLWDIATIRMKEQETELHSSQEYLQSFFTYSNDAISVFSMDGKIITVNPAFERIYGWKKDEIVGLDIPFIPESLKKAAFKRFERVKNGESIMSFETQDIRKDGQLIDVQITISPIYNKDGTVIALSEISRDMTDKKATEEFLRRTDKLSLAGEMAAGVAHEIRNPLTSLQGFVQLIDEKSPEHHTYTSIMKSEIKRIDGIVNEFLMLAKPQPVIMKPHLFKEILEDVILLFETECALKNVMIDVRMNIRHTELMCDANQLKQVFINLLKNAIEAMPNGGLISVSALHYENELIIKIQDSGEGIPPHILEHITKPFFTTKEEGTGLGLLITKDILKQHNGSMTIQSKEKQGTTVEIRLPFLPSAVLSL</sequence>
<keyword evidence="5" id="KW-0547">Nucleotide-binding</keyword>
<dbReference type="InterPro" id="IPR005467">
    <property type="entry name" value="His_kinase_dom"/>
</dbReference>
<keyword evidence="9" id="KW-0812">Transmembrane</keyword>
<dbReference type="InterPro" id="IPR000014">
    <property type="entry name" value="PAS"/>
</dbReference>
<dbReference type="Proteomes" id="UP000809829">
    <property type="component" value="Unassembled WGS sequence"/>
</dbReference>
<evidence type="ECO:0000256" key="5">
    <source>
        <dbReference type="ARBA" id="ARBA00022741"/>
    </source>
</evidence>
<keyword evidence="7" id="KW-0067">ATP-binding</keyword>
<feature type="domain" description="Histidine kinase" evidence="10">
    <location>
        <begin position="256"/>
        <end position="460"/>
    </location>
</feature>
<evidence type="ECO:0000259" key="11">
    <source>
        <dbReference type="PROSITE" id="PS50112"/>
    </source>
</evidence>
<dbReference type="SUPFAM" id="SSF47384">
    <property type="entry name" value="Homodimeric domain of signal transducing histidine kinase"/>
    <property type="match status" value="1"/>
</dbReference>
<dbReference type="InterPro" id="IPR001610">
    <property type="entry name" value="PAC"/>
</dbReference>
<dbReference type="PANTHER" id="PTHR43065">
    <property type="entry name" value="SENSOR HISTIDINE KINASE"/>
    <property type="match status" value="1"/>
</dbReference>
<dbReference type="InterPro" id="IPR036890">
    <property type="entry name" value="HATPase_C_sf"/>
</dbReference>
<keyword evidence="8" id="KW-0902">Two-component regulatory system</keyword>
<dbReference type="PROSITE" id="PS50109">
    <property type="entry name" value="HIS_KIN"/>
    <property type="match status" value="1"/>
</dbReference>
<dbReference type="PROSITE" id="PS50112">
    <property type="entry name" value="PAS"/>
    <property type="match status" value="1"/>
</dbReference>
<evidence type="ECO:0000313" key="13">
    <source>
        <dbReference type="EMBL" id="MBM7704747.1"/>
    </source>
</evidence>
<dbReference type="EMBL" id="JAFBFC010000008">
    <property type="protein sequence ID" value="MBM7704747.1"/>
    <property type="molecule type" value="Genomic_DNA"/>
</dbReference>
<proteinExistence type="predicted"/>
<dbReference type="SMART" id="SM00086">
    <property type="entry name" value="PAC"/>
    <property type="match status" value="1"/>
</dbReference>
<keyword evidence="4" id="KW-0808">Transferase</keyword>
<feature type="domain" description="PAC" evidence="12">
    <location>
        <begin position="191"/>
        <end position="243"/>
    </location>
</feature>
<comment type="catalytic activity">
    <reaction evidence="1">
        <text>ATP + protein L-histidine = ADP + protein N-phospho-L-histidine.</text>
        <dbReference type="EC" id="2.7.13.3"/>
    </reaction>
</comment>
<dbReference type="Gene3D" id="3.30.565.10">
    <property type="entry name" value="Histidine kinase-like ATPase, C-terminal domain"/>
    <property type="match status" value="1"/>
</dbReference>